<name>A0AAV4WT11_CAEEX</name>
<evidence type="ECO:0000313" key="3">
    <source>
        <dbReference type="Proteomes" id="UP001054945"/>
    </source>
</evidence>
<dbReference type="AlphaFoldDB" id="A0AAV4WT11"/>
<feature type="compositionally biased region" description="Basic residues" evidence="1">
    <location>
        <begin position="42"/>
        <end position="51"/>
    </location>
</feature>
<protein>
    <submittedName>
        <fullName evidence="2">Uncharacterized protein</fullName>
    </submittedName>
</protein>
<feature type="region of interest" description="Disordered" evidence="1">
    <location>
        <begin position="70"/>
        <end position="112"/>
    </location>
</feature>
<reference evidence="2 3" key="1">
    <citation type="submission" date="2021-06" db="EMBL/GenBank/DDBJ databases">
        <title>Caerostris extrusa draft genome.</title>
        <authorList>
            <person name="Kono N."/>
            <person name="Arakawa K."/>
        </authorList>
    </citation>
    <scope>NUCLEOTIDE SEQUENCE [LARGE SCALE GENOMIC DNA]</scope>
</reference>
<dbReference type="Proteomes" id="UP001054945">
    <property type="component" value="Unassembled WGS sequence"/>
</dbReference>
<feature type="region of interest" description="Disordered" evidence="1">
    <location>
        <begin position="29"/>
        <end position="57"/>
    </location>
</feature>
<evidence type="ECO:0000256" key="1">
    <source>
        <dbReference type="SAM" id="MobiDB-lite"/>
    </source>
</evidence>
<proteinExistence type="predicted"/>
<sequence length="137" mass="15115">MVSCSRWGGGKESDYSALPGGVGQVLRGRCSWNGNSSDEKKSTRRHKRKVHGSFGLTNDRFQMPRTLMRRPGRPLRVPLSPAGDRGATVAQKKGADTEGIGRGGQRHVPNKQPEDSFLMRLQAFFYGPSTLTLRPFS</sequence>
<evidence type="ECO:0000313" key="2">
    <source>
        <dbReference type="EMBL" id="GIY85468.1"/>
    </source>
</evidence>
<comment type="caution">
    <text evidence="2">The sequence shown here is derived from an EMBL/GenBank/DDBJ whole genome shotgun (WGS) entry which is preliminary data.</text>
</comment>
<keyword evidence="3" id="KW-1185">Reference proteome</keyword>
<gene>
    <name evidence="2" type="ORF">CEXT_199181</name>
</gene>
<organism evidence="2 3">
    <name type="scientific">Caerostris extrusa</name>
    <name type="common">Bark spider</name>
    <name type="synonym">Caerostris bankana</name>
    <dbReference type="NCBI Taxonomy" id="172846"/>
    <lineage>
        <taxon>Eukaryota</taxon>
        <taxon>Metazoa</taxon>
        <taxon>Ecdysozoa</taxon>
        <taxon>Arthropoda</taxon>
        <taxon>Chelicerata</taxon>
        <taxon>Arachnida</taxon>
        <taxon>Araneae</taxon>
        <taxon>Araneomorphae</taxon>
        <taxon>Entelegynae</taxon>
        <taxon>Araneoidea</taxon>
        <taxon>Araneidae</taxon>
        <taxon>Caerostris</taxon>
    </lineage>
</organism>
<feature type="region of interest" description="Disordered" evidence="1">
    <location>
        <begin position="1"/>
        <end position="20"/>
    </location>
</feature>
<dbReference type="EMBL" id="BPLR01016659">
    <property type="protein sequence ID" value="GIY85468.1"/>
    <property type="molecule type" value="Genomic_DNA"/>
</dbReference>
<accession>A0AAV4WT11</accession>